<evidence type="ECO:0000313" key="5">
    <source>
        <dbReference type="EMBL" id="ADK82419.1"/>
    </source>
</evidence>
<dbReference type="EMBL" id="CP002116">
    <property type="protein sequence ID" value="ADK82419.1"/>
    <property type="molecule type" value="Genomic_DNA"/>
</dbReference>
<dbReference type="PRINTS" id="PR00032">
    <property type="entry name" value="HTHARAC"/>
</dbReference>
<dbReference type="InterPro" id="IPR053142">
    <property type="entry name" value="PchR_regulatory_protein"/>
</dbReference>
<keyword evidence="6" id="KW-1185">Reference proteome</keyword>
<dbReference type="KEGG" id="ssm:Spirs_3323"/>
<evidence type="ECO:0000256" key="3">
    <source>
        <dbReference type="ARBA" id="ARBA00023163"/>
    </source>
</evidence>
<gene>
    <name evidence="5" type="ordered locus">Spirs_3323</name>
</gene>
<dbReference type="HOGENOM" id="CLU_052345_0_0_12"/>
<keyword evidence="1" id="KW-0805">Transcription regulation</keyword>
<feature type="domain" description="HTH araC/xylS-type" evidence="4">
    <location>
        <begin position="220"/>
        <end position="318"/>
    </location>
</feature>
<dbReference type="PROSITE" id="PS00041">
    <property type="entry name" value="HTH_ARAC_FAMILY_1"/>
    <property type="match status" value="1"/>
</dbReference>
<evidence type="ECO:0000259" key="4">
    <source>
        <dbReference type="PROSITE" id="PS01124"/>
    </source>
</evidence>
<dbReference type="GO" id="GO:0043565">
    <property type="term" value="F:sequence-specific DNA binding"/>
    <property type="evidence" value="ECO:0007669"/>
    <property type="project" value="InterPro"/>
</dbReference>
<dbReference type="GO" id="GO:0003700">
    <property type="term" value="F:DNA-binding transcription factor activity"/>
    <property type="evidence" value="ECO:0007669"/>
    <property type="project" value="InterPro"/>
</dbReference>
<dbReference type="Pfam" id="PF12833">
    <property type="entry name" value="HTH_18"/>
    <property type="match status" value="1"/>
</dbReference>
<organism evidence="5 6">
    <name type="scientific">Sediminispirochaeta smaragdinae (strain DSM 11293 / JCM 15392 / SEBR 4228)</name>
    <name type="common">Spirochaeta smaragdinae</name>
    <dbReference type="NCBI Taxonomy" id="573413"/>
    <lineage>
        <taxon>Bacteria</taxon>
        <taxon>Pseudomonadati</taxon>
        <taxon>Spirochaetota</taxon>
        <taxon>Spirochaetia</taxon>
        <taxon>Spirochaetales</taxon>
        <taxon>Spirochaetaceae</taxon>
        <taxon>Sediminispirochaeta</taxon>
    </lineage>
</organism>
<dbReference type="PANTHER" id="PTHR47893:SF1">
    <property type="entry name" value="REGULATORY PROTEIN PCHR"/>
    <property type="match status" value="1"/>
</dbReference>
<keyword evidence="2" id="KW-0238">DNA-binding</keyword>
<dbReference type="InterPro" id="IPR009057">
    <property type="entry name" value="Homeodomain-like_sf"/>
</dbReference>
<dbReference type="InterPro" id="IPR018062">
    <property type="entry name" value="HTH_AraC-typ_CS"/>
</dbReference>
<dbReference type="Proteomes" id="UP000002318">
    <property type="component" value="Chromosome"/>
</dbReference>
<dbReference type="InterPro" id="IPR018060">
    <property type="entry name" value="HTH_AraC"/>
</dbReference>
<dbReference type="STRING" id="573413.Spirs_3323"/>
<dbReference type="eggNOG" id="COG2207">
    <property type="taxonomic scope" value="Bacteria"/>
</dbReference>
<evidence type="ECO:0000256" key="2">
    <source>
        <dbReference type="ARBA" id="ARBA00023125"/>
    </source>
</evidence>
<name>E1RAQ1_SEDSS</name>
<dbReference type="AlphaFoldDB" id="E1RAQ1"/>
<dbReference type="Gene3D" id="1.10.10.60">
    <property type="entry name" value="Homeodomain-like"/>
    <property type="match status" value="1"/>
</dbReference>
<dbReference type="InterPro" id="IPR020449">
    <property type="entry name" value="Tscrpt_reg_AraC-type_HTH"/>
</dbReference>
<dbReference type="OrthoDB" id="9772607at2"/>
<dbReference type="SMART" id="SM00342">
    <property type="entry name" value="HTH_ARAC"/>
    <property type="match status" value="1"/>
</dbReference>
<dbReference type="SUPFAM" id="SSF46689">
    <property type="entry name" value="Homeodomain-like"/>
    <property type="match status" value="1"/>
</dbReference>
<dbReference type="RefSeq" id="WP_013255878.1">
    <property type="nucleotide sequence ID" value="NC_014364.1"/>
</dbReference>
<dbReference type="PROSITE" id="PS01124">
    <property type="entry name" value="HTH_ARAC_FAMILY_2"/>
    <property type="match status" value="1"/>
</dbReference>
<accession>E1RAQ1</accession>
<evidence type="ECO:0000256" key="1">
    <source>
        <dbReference type="ARBA" id="ARBA00023015"/>
    </source>
</evidence>
<dbReference type="PANTHER" id="PTHR47893">
    <property type="entry name" value="REGULATORY PROTEIN PCHR"/>
    <property type="match status" value="1"/>
</dbReference>
<evidence type="ECO:0000313" key="6">
    <source>
        <dbReference type="Proteomes" id="UP000002318"/>
    </source>
</evidence>
<proteinExistence type="predicted"/>
<reference evidence="5 6" key="1">
    <citation type="journal article" date="2010" name="Stand. Genomic Sci.">
        <title>Complete genome sequence of Spirochaeta smaragdinae type strain (SEBR 4228).</title>
        <authorList>
            <person name="Mavromatis K."/>
            <person name="Yasawong M."/>
            <person name="Chertkov O."/>
            <person name="Lapidus A."/>
            <person name="Lucas S."/>
            <person name="Nolan M."/>
            <person name="Del Rio T.G."/>
            <person name="Tice H."/>
            <person name="Cheng J.F."/>
            <person name="Pitluck S."/>
            <person name="Liolios K."/>
            <person name="Ivanova N."/>
            <person name="Tapia R."/>
            <person name="Han C."/>
            <person name="Bruce D."/>
            <person name="Goodwin L."/>
            <person name="Pati A."/>
            <person name="Chen A."/>
            <person name="Palaniappan K."/>
            <person name="Land M."/>
            <person name="Hauser L."/>
            <person name="Chang Y.J."/>
            <person name="Jeffries C.D."/>
            <person name="Detter J.C."/>
            <person name="Rohde M."/>
            <person name="Brambilla E."/>
            <person name="Spring S."/>
            <person name="Goker M."/>
            <person name="Sikorski J."/>
            <person name="Woyke T."/>
            <person name="Bristow J."/>
            <person name="Eisen J.A."/>
            <person name="Markowitz V."/>
            <person name="Hugenholtz P."/>
            <person name="Klenk H.P."/>
            <person name="Kyrpides N.C."/>
        </authorList>
    </citation>
    <scope>NUCLEOTIDE SEQUENCE [LARGE SCALE GENOMIC DNA]</scope>
    <source>
        <strain evidence="6">DSM 11293 / JCM 15392 / SEBR 4228</strain>
    </source>
</reference>
<keyword evidence="3" id="KW-0804">Transcription</keyword>
<protein>
    <submittedName>
        <fullName evidence="5">Transcriptional regulator, AraC family</fullName>
    </submittedName>
</protein>
<sequence length="324" mass="37613">MNNILEEYFLSEASSYVIDDQHVIRLQLKKELGEGHCELIPILPGFYISFNHLYVRRPLKNNRHQEFGGRVIKIDYCEQGNFWAEGDNGSCFSTSPNHAVYYGGRQYFLQAQFSEGLFRSIDIFCYLDTITASFKKTLGVEADRVEGFYRLLQHHAPCLKIPTPAHAMALTEILKNLFFCGNMELLRIRAMELFFLEMEFIKKECPNKHQPSARSVEKMKKVKQYIDKAIEQELSIDLLCDSFFMSRTTLKEAFRKTFHVPVYTYIKNCRMEHASRQLKEGNETVLEIANRLGYSNPSKFASAFKSVYGITPLQFRKKAQKEGN</sequence>